<proteinExistence type="predicted"/>
<name>A0A2H0R545_9BACT</name>
<keyword evidence="1" id="KW-1133">Transmembrane helix</keyword>
<dbReference type="Proteomes" id="UP000230232">
    <property type="component" value="Unassembled WGS sequence"/>
</dbReference>
<keyword evidence="1" id="KW-0812">Transmembrane</keyword>
<organism evidence="2 3">
    <name type="scientific">Candidatus Yanofskybacteria bacterium CG10_big_fil_rev_8_21_14_0_10_46_23</name>
    <dbReference type="NCBI Taxonomy" id="1975098"/>
    <lineage>
        <taxon>Bacteria</taxon>
        <taxon>Candidatus Yanofskyibacteriota</taxon>
    </lineage>
</organism>
<evidence type="ECO:0000256" key="1">
    <source>
        <dbReference type="SAM" id="Phobius"/>
    </source>
</evidence>
<accession>A0A2H0R545</accession>
<evidence type="ECO:0008006" key="4">
    <source>
        <dbReference type="Google" id="ProtNLM"/>
    </source>
</evidence>
<keyword evidence="1" id="KW-0472">Membrane</keyword>
<gene>
    <name evidence="2" type="ORF">COV31_02805</name>
</gene>
<comment type="caution">
    <text evidence="2">The sequence shown here is derived from an EMBL/GenBank/DDBJ whole genome shotgun (WGS) entry which is preliminary data.</text>
</comment>
<protein>
    <recommendedName>
        <fullName evidence="4">Cell division protein FtsL</fullName>
    </recommendedName>
</protein>
<evidence type="ECO:0000313" key="3">
    <source>
        <dbReference type="Proteomes" id="UP000230232"/>
    </source>
</evidence>
<evidence type="ECO:0000313" key="2">
    <source>
        <dbReference type="EMBL" id="PIR41144.1"/>
    </source>
</evidence>
<feature type="transmembrane region" description="Helical" evidence="1">
    <location>
        <begin position="20"/>
        <end position="46"/>
    </location>
</feature>
<dbReference type="AlphaFoldDB" id="A0A2H0R545"/>
<sequence>MANLKNVQNLKRSETNSRFLILFNFGFLVTCAVLVIFYIIQINVVVSREYRVKVLRDDVSALNKEIDELRAEQLDFDNIPQIAQFAQRAGMVEATGAAYIFEDGDVARR</sequence>
<reference evidence="2 3" key="1">
    <citation type="submission" date="2017-09" db="EMBL/GenBank/DDBJ databases">
        <title>Depth-based differentiation of microbial function through sediment-hosted aquifers and enrichment of novel symbionts in the deep terrestrial subsurface.</title>
        <authorList>
            <person name="Probst A.J."/>
            <person name="Ladd B."/>
            <person name="Jarett J.K."/>
            <person name="Geller-Mcgrath D.E."/>
            <person name="Sieber C.M."/>
            <person name="Emerson J.B."/>
            <person name="Anantharaman K."/>
            <person name="Thomas B.C."/>
            <person name="Malmstrom R."/>
            <person name="Stieglmeier M."/>
            <person name="Klingl A."/>
            <person name="Woyke T."/>
            <person name="Ryan C.M."/>
            <person name="Banfield J.F."/>
        </authorList>
    </citation>
    <scope>NUCLEOTIDE SEQUENCE [LARGE SCALE GENOMIC DNA]</scope>
    <source>
        <strain evidence="2">CG10_big_fil_rev_8_21_14_0_10_46_23</strain>
    </source>
</reference>
<dbReference type="EMBL" id="PCXO01000011">
    <property type="protein sequence ID" value="PIR41144.1"/>
    <property type="molecule type" value="Genomic_DNA"/>
</dbReference>